<comment type="catalytic activity">
    <reaction evidence="12">
        <text>tRNA(Cys) + L-cysteine + ATP = L-cysteinyl-tRNA(Cys) + AMP + diphosphate</text>
        <dbReference type="Rhea" id="RHEA:17773"/>
        <dbReference type="Rhea" id="RHEA-COMP:9661"/>
        <dbReference type="Rhea" id="RHEA-COMP:9679"/>
        <dbReference type="ChEBI" id="CHEBI:30616"/>
        <dbReference type="ChEBI" id="CHEBI:33019"/>
        <dbReference type="ChEBI" id="CHEBI:35235"/>
        <dbReference type="ChEBI" id="CHEBI:78442"/>
        <dbReference type="ChEBI" id="CHEBI:78517"/>
        <dbReference type="ChEBI" id="CHEBI:456215"/>
        <dbReference type="EC" id="6.1.1.16"/>
    </reaction>
</comment>
<dbReference type="AlphaFoldDB" id="A0A2M7AX72"/>
<dbReference type="Gene3D" id="3.40.50.620">
    <property type="entry name" value="HUPs"/>
    <property type="match status" value="1"/>
</dbReference>
<protein>
    <recommendedName>
        <fullName evidence="12">Cysteine--tRNA ligase</fullName>
        <ecNumber evidence="12">6.1.1.16</ecNumber>
    </recommendedName>
    <alternativeName>
        <fullName evidence="12">Cysteinyl-tRNA synthetase</fullName>
        <shortName evidence="12">CysRS</shortName>
    </alternativeName>
</protein>
<evidence type="ECO:0000313" key="14">
    <source>
        <dbReference type="EMBL" id="PIU75227.1"/>
    </source>
</evidence>
<name>A0A2M7AX72_9BACT</name>
<evidence type="ECO:0000256" key="1">
    <source>
        <dbReference type="ARBA" id="ARBA00004496"/>
    </source>
</evidence>
<dbReference type="NCBIfam" id="TIGR00435">
    <property type="entry name" value="cysS"/>
    <property type="match status" value="1"/>
</dbReference>
<dbReference type="CDD" id="cd00672">
    <property type="entry name" value="CysRS_core"/>
    <property type="match status" value="1"/>
</dbReference>
<dbReference type="InterPro" id="IPR014729">
    <property type="entry name" value="Rossmann-like_a/b/a_fold"/>
</dbReference>
<dbReference type="Proteomes" id="UP000228775">
    <property type="component" value="Unassembled WGS sequence"/>
</dbReference>
<comment type="similarity">
    <text evidence="2 12">Belongs to the class-I aminoacyl-tRNA synthetase family.</text>
</comment>
<dbReference type="SUPFAM" id="SSF47323">
    <property type="entry name" value="Anticodon-binding domain of a subclass of class I aminoacyl-tRNA synthetases"/>
    <property type="match status" value="1"/>
</dbReference>
<evidence type="ECO:0000256" key="5">
    <source>
        <dbReference type="ARBA" id="ARBA00022598"/>
    </source>
</evidence>
<evidence type="ECO:0000256" key="11">
    <source>
        <dbReference type="ARBA" id="ARBA00023146"/>
    </source>
</evidence>
<feature type="domain" description="Cysteinyl-tRNA synthetase class Ia DALR" evidence="13">
    <location>
        <begin position="401"/>
        <end position="470"/>
    </location>
</feature>
<dbReference type="SUPFAM" id="SSF52374">
    <property type="entry name" value="Nucleotidylyl transferase"/>
    <property type="match status" value="1"/>
</dbReference>
<dbReference type="GO" id="GO:0005737">
    <property type="term" value="C:cytoplasm"/>
    <property type="evidence" value="ECO:0007669"/>
    <property type="project" value="UniProtKB-SubCell"/>
</dbReference>
<evidence type="ECO:0000313" key="15">
    <source>
        <dbReference type="Proteomes" id="UP000228775"/>
    </source>
</evidence>
<comment type="subunit">
    <text evidence="3 12">Monomer.</text>
</comment>
<reference evidence="15" key="1">
    <citation type="submission" date="2017-09" db="EMBL/GenBank/DDBJ databases">
        <title>Depth-based differentiation of microbial function through sediment-hosted aquifers and enrichment of novel symbionts in the deep terrestrial subsurface.</title>
        <authorList>
            <person name="Probst A.J."/>
            <person name="Ladd B."/>
            <person name="Jarett J.K."/>
            <person name="Geller-Mcgrath D.E."/>
            <person name="Sieber C.M.K."/>
            <person name="Emerson J.B."/>
            <person name="Anantharaman K."/>
            <person name="Thomas B.C."/>
            <person name="Malmstrom R."/>
            <person name="Stieglmeier M."/>
            <person name="Klingl A."/>
            <person name="Woyke T."/>
            <person name="Ryan C.M."/>
            <person name="Banfield J.F."/>
        </authorList>
    </citation>
    <scope>NUCLEOTIDE SEQUENCE [LARGE SCALE GENOMIC DNA]</scope>
</reference>
<comment type="subcellular location">
    <subcellularLocation>
        <location evidence="1 12">Cytoplasm</location>
    </subcellularLocation>
</comment>
<dbReference type="Pfam" id="PF09190">
    <property type="entry name" value="DALR_2"/>
    <property type="match status" value="1"/>
</dbReference>
<dbReference type="InterPro" id="IPR024909">
    <property type="entry name" value="Cys-tRNA/MSH_ligase"/>
</dbReference>
<accession>A0A2M7AX72</accession>
<feature type="short sequence motif" description="'HIGH' region" evidence="12">
    <location>
        <begin position="30"/>
        <end position="40"/>
    </location>
</feature>
<proteinExistence type="inferred from homology"/>
<dbReference type="PRINTS" id="PR00983">
    <property type="entry name" value="TRNASYNTHCYS"/>
</dbReference>
<evidence type="ECO:0000259" key="13">
    <source>
        <dbReference type="SMART" id="SM00840"/>
    </source>
</evidence>
<comment type="cofactor">
    <cofactor evidence="12">
        <name>Zn(2+)</name>
        <dbReference type="ChEBI" id="CHEBI:29105"/>
    </cofactor>
    <text evidence="12">Binds 1 zinc ion per subunit.</text>
</comment>
<feature type="short sequence motif" description="'KMSKS' region" evidence="12">
    <location>
        <begin position="305"/>
        <end position="309"/>
    </location>
</feature>
<evidence type="ECO:0000256" key="10">
    <source>
        <dbReference type="ARBA" id="ARBA00022917"/>
    </source>
</evidence>
<gene>
    <name evidence="12" type="primary">cysS</name>
    <name evidence="14" type="ORF">COS76_01850</name>
</gene>
<keyword evidence="10 12" id="KW-0648">Protein biosynthesis</keyword>
<keyword evidence="7 12" id="KW-0547">Nucleotide-binding</keyword>
<feature type="binding site" evidence="12">
    <location>
        <position position="308"/>
    </location>
    <ligand>
        <name>ATP</name>
        <dbReference type="ChEBI" id="CHEBI:30616"/>
    </ligand>
</feature>
<sequence>MLQIHNTLTKQKEKFIPVDKKLVRIYVCGPTVYDFAHIGNFRSWLTADILHRWLHYGLGCQVRLVKNITDVGHLTQDDIEAGEDKIERAAKKQAKTPQEIARFFEQAFLQDEAQFNILPAEVYPRATDNINQMIAIIKTLLDKDLAYEKNGSIFYDVTKFKKYGALSGNTLDKLETGARLEPHPDKKHPYDFALWLKANPDHLLQWNSPWSRGYPGWHIECSAMSMRYLSKVFSQTCPTQSLTKARTPEINFNPDKFQTIDFHTGGEDNIFPHHENEIAQSEGATNKQFIKYWLHTKHLLVDGQKMSKSLDNFYTLRNLIAKNYNPLAFRLLMLSSHYRSQINFSFKGLDQAQTALNRITDFVLSLREVPHFYKSEGRRGNLEPTITDNTLHSVITIAQKDFESNLNDDLNTPQAIAVVFDFIRDINKTTETEHASLSPANAKTIYDLMIKFDKILGLGLDKIQKPETQDKIPQKVQELFNKRNQARQQKNFSLADNLRQQISQLGYRVLDTDQGSKLEKM</sequence>
<dbReference type="PANTHER" id="PTHR10890:SF3">
    <property type="entry name" value="CYSTEINE--TRNA LIGASE, CYTOPLASMIC"/>
    <property type="match status" value="1"/>
</dbReference>
<evidence type="ECO:0000256" key="3">
    <source>
        <dbReference type="ARBA" id="ARBA00011245"/>
    </source>
</evidence>
<dbReference type="GO" id="GO:0006423">
    <property type="term" value="P:cysteinyl-tRNA aminoacylation"/>
    <property type="evidence" value="ECO:0007669"/>
    <property type="project" value="UniProtKB-UniRule"/>
</dbReference>
<dbReference type="SMART" id="SM00840">
    <property type="entry name" value="DALR_2"/>
    <property type="match status" value="1"/>
</dbReference>
<dbReference type="InterPro" id="IPR015803">
    <property type="entry name" value="Cys-tRNA-ligase"/>
</dbReference>
<comment type="caution">
    <text evidence="14">The sequence shown here is derived from an EMBL/GenBank/DDBJ whole genome shotgun (WGS) entry which is preliminary data.</text>
</comment>
<evidence type="ECO:0000256" key="8">
    <source>
        <dbReference type="ARBA" id="ARBA00022833"/>
    </source>
</evidence>
<feature type="binding site" evidence="12">
    <location>
        <position position="28"/>
    </location>
    <ligand>
        <name>Zn(2+)</name>
        <dbReference type="ChEBI" id="CHEBI:29105"/>
    </ligand>
</feature>
<evidence type="ECO:0000256" key="7">
    <source>
        <dbReference type="ARBA" id="ARBA00022741"/>
    </source>
</evidence>
<dbReference type="Pfam" id="PF01406">
    <property type="entry name" value="tRNA-synt_1e"/>
    <property type="match status" value="1"/>
</dbReference>
<dbReference type="InterPro" id="IPR009080">
    <property type="entry name" value="tRNAsynth_Ia_anticodon-bd"/>
</dbReference>
<organism evidence="14 15">
    <name type="scientific">Candidatus Portnoybacteria bacterium CG06_land_8_20_14_3_00_39_12</name>
    <dbReference type="NCBI Taxonomy" id="1974809"/>
    <lineage>
        <taxon>Bacteria</taxon>
        <taxon>Candidatus Portnoyibacteriota</taxon>
    </lineage>
</organism>
<dbReference type="InterPro" id="IPR032678">
    <property type="entry name" value="tRNA-synt_1_cat_dom"/>
</dbReference>
<dbReference type="EMBL" id="PEVY01000040">
    <property type="protein sequence ID" value="PIU75227.1"/>
    <property type="molecule type" value="Genomic_DNA"/>
</dbReference>
<evidence type="ECO:0000256" key="2">
    <source>
        <dbReference type="ARBA" id="ARBA00005594"/>
    </source>
</evidence>
<evidence type="ECO:0000256" key="12">
    <source>
        <dbReference type="HAMAP-Rule" id="MF_00041"/>
    </source>
</evidence>
<dbReference type="GO" id="GO:0004817">
    <property type="term" value="F:cysteine-tRNA ligase activity"/>
    <property type="evidence" value="ECO:0007669"/>
    <property type="project" value="UniProtKB-UniRule"/>
</dbReference>
<feature type="binding site" evidence="12">
    <location>
        <position position="273"/>
    </location>
    <ligand>
        <name>Zn(2+)</name>
        <dbReference type="ChEBI" id="CHEBI:29105"/>
    </ligand>
</feature>
<keyword evidence="4 12" id="KW-0963">Cytoplasm</keyword>
<dbReference type="EC" id="6.1.1.16" evidence="12"/>
<evidence type="ECO:0000256" key="9">
    <source>
        <dbReference type="ARBA" id="ARBA00022840"/>
    </source>
</evidence>
<dbReference type="GO" id="GO:0005524">
    <property type="term" value="F:ATP binding"/>
    <property type="evidence" value="ECO:0007669"/>
    <property type="project" value="UniProtKB-UniRule"/>
</dbReference>
<keyword evidence="9 12" id="KW-0067">ATP-binding</keyword>
<evidence type="ECO:0000256" key="4">
    <source>
        <dbReference type="ARBA" id="ARBA00022490"/>
    </source>
</evidence>
<dbReference type="Gene3D" id="1.20.120.1910">
    <property type="entry name" value="Cysteine-tRNA ligase, C-terminal anti-codon recognition domain"/>
    <property type="match status" value="1"/>
</dbReference>
<keyword evidence="5 12" id="KW-0436">Ligase</keyword>
<keyword evidence="11 12" id="KW-0030">Aminoacyl-tRNA synthetase</keyword>
<dbReference type="GO" id="GO:0008270">
    <property type="term" value="F:zinc ion binding"/>
    <property type="evidence" value="ECO:0007669"/>
    <property type="project" value="UniProtKB-UniRule"/>
</dbReference>
<feature type="binding site" evidence="12">
    <location>
        <position position="221"/>
    </location>
    <ligand>
        <name>Zn(2+)</name>
        <dbReference type="ChEBI" id="CHEBI:29105"/>
    </ligand>
</feature>
<dbReference type="PANTHER" id="PTHR10890">
    <property type="entry name" value="CYSTEINYL-TRNA SYNTHETASE"/>
    <property type="match status" value="1"/>
</dbReference>
<keyword evidence="6 12" id="KW-0479">Metal-binding</keyword>
<dbReference type="HAMAP" id="MF_00041">
    <property type="entry name" value="Cys_tRNA_synth"/>
    <property type="match status" value="1"/>
</dbReference>
<evidence type="ECO:0000256" key="6">
    <source>
        <dbReference type="ARBA" id="ARBA00022723"/>
    </source>
</evidence>
<feature type="binding site" evidence="12">
    <location>
        <position position="277"/>
    </location>
    <ligand>
        <name>Zn(2+)</name>
        <dbReference type="ChEBI" id="CHEBI:29105"/>
    </ligand>
</feature>
<dbReference type="InterPro" id="IPR015273">
    <property type="entry name" value="Cys-tRNA-synt_Ia_DALR"/>
</dbReference>
<keyword evidence="8 12" id="KW-0862">Zinc</keyword>